<dbReference type="PANTHER" id="PTHR43822">
    <property type="entry name" value="HOMOACONITASE, MITOCHONDRIAL-RELATED"/>
    <property type="match status" value="1"/>
</dbReference>
<dbReference type="Pfam" id="PF00330">
    <property type="entry name" value="Aconitase"/>
    <property type="match status" value="1"/>
</dbReference>
<keyword evidence="6" id="KW-0456">Lyase</keyword>
<accession>A0A0H3CPJ9</accession>
<evidence type="ECO:0000256" key="1">
    <source>
        <dbReference type="ARBA" id="ARBA00011271"/>
    </source>
</evidence>
<dbReference type="KEGG" id="enc:ECL_03970"/>
<dbReference type="EnsemblBacteria" id="ADF63504">
    <property type="protein sequence ID" value="ADF63504"/>
    <property type="gene ID" value="ECL_03970"/>
</dbReference>
<name>A0A0H3CPJ9_ENTCC</name>
<dbReference type="GO" id="GO:0046872">
    <property type="term" value="F:metal ion binding"/>
    <property type="evidence" value="ECO:0007669"/>
    <property type="project" value="UniProtKB-KW"/>
</dbReference>
<keyword evidence="3" id="KW-0479">Metal-binding</keyword>
<gene>
    <name evidence="8" type="ordered locus">ECL_03970</name>
</gene>
<keyword evidence="4" id="KW-0408">Iron</keyword>
<reference evidence="8 9" key="1">
    <citation type="journal article" date="2010" name="J. Bacteriol.">
        <title>Complete genome sequence of Enterobacter cloacae subsp. cloacae type strain ATCC 13047.</title>
        <authorList>
            <person name="Ren Y."/>
            <person name="Ren Y."/>
            <person name="Zhou Z."/>
            <person name="Guo X."/>
            <person name="Li Y."/>
            <person name="Feng L."/>
            <person name="Wang L."/>
        </authorList>
    </citation>
    <scope>NUCLEOTIDE SEQUENCE [LARGE SCALE GENOMIC DNA]</scope>
    <source>
        <strain evidence="9">ATCC 13047 / DSM 30054 / NBRC 13535 / NCTC 10005 / WDCM 00083 / NCDC 279-56</strain>
    </source>
</reference>
<dbReference type="AlphaFoldDB" id="A0A0H3CPJ9"/>
<evidence type="ECO:0000259" key="7">
    <source>
        <dbReference type="Pfam" id="PF00330"/>
    </source>
</evidence>
<dbReference type="PRINTS" id="PR00415">
    <property type="entry name" value="ACONITASE"/>
</dbReference>
<dbReference type="InterPro" id="IPR050067">
    <property type="entry name" value="IPM_dehydratase_rel_enz"/>
</dbReference>
<dbReference type="GO" id="GO:0008652">
    <property type="term" value="P:amino acid biosynthetic process"/>
    <property type="evidence" value="ECO:0007669"/>
    <property type="project" value="InterPro"/>
</dbReference>
<dbReference type="NCBIfam" id="TIGR01343">
    <property type="entry name" value="hacA_fam"/>
    <property type="match status" value="1"/>
</dbReference>
<dbReference type="InterPro" id="IPR006251">
    <property type="entry name" value="Homoacnase/IPMdehydase_lsu"/>
</dbReference>
<protein>
    <submittedName>
        <fullName evidence="8">3-isopropylmalate dehydratase large subunit</fullName>
    </submittedName>
</protein>
<dbReference type="STRING" id="716541.ECL_03970"/>
<keyword evidence="2" id="KW-0004">4Fe-4S</keyword>
<comment type="subunit">
    <text evidence="1">Heterodimer of LeuC and LeuD.</text>
</comment>
<dbReference type="EMBL" id="CP001918">
    <property type="protein sequence ID" value="ADF63504.1"/>
    <property type="molecule type" value="Genomic_DNA"/>
</dbReference>
<keyword evidence="9" id="KW-1185">Reference proteome</keyword>
<sequence>MNIHETDDYASVNIKPGMTLTEKIIARASKRSHVSPGEVLFVNVDVLMSHDPCTPGVASVFKKEFGEEAKVWNPDRFIMIPDHFVYSADPQANQNIRVMREFAKAQNITHFYDVGTPDYKGVCHIGLAEGGHTRPGEVLLGTDSHTVTAGAFGTFAIGVGITDGAYALGTGEIPLMVPATIKVNYYGKKAKSVQAKDLILVLMKELGVEGATYNAIEFTGNVIDELSVEERMTMCNMVVECGAKNGIMVPNQATLDYLATRTTVPYSVLAPDENAHYVRTIDIDVSALTSVIARPHSPDNVVAVAQLENIAISQAYIGSCTGGKTDDFIAAAEILWQRKVAIPTYAVPATKEVFHNLITTQVKGRSVYEILTRAGVKLSSEPGCAACCGGPADTFGRVRDPISVISTTNRNFVGRMGNKGAMIYLASPYAVAAAAVTGFITNPERYLTNDY</sequence>
<dbReference type="Proteomes" id="UP000002363">
    <property type="component" value="Chromosome"/>
</dbReference>
<dbReference type="Gene3D" id="3.30.499.10">
    <property type="entry name" value="Aconitase, domain 3"/>
    <property type="match status" value="2"/>
</dbReference>
<dbReference type="eggNOG" id="COG0065">
    <property type="taxonomic scope" value="Bacteria"/>
</dbReference>
<evidence type="ECO:0000256" key="4">
    <source>
        <dbReference type="ARBA" id="ARBA00023004"/>
    </source>
</evidence>
<dbReference type="InterPro" id="IPR001030">
    <property type="entry name" value="Acoase/IPM_deHydtase_lsu_aba"/>
</dbReference>
<proteinExistence type="predicted"/>
<dbReference type="PATRIC" id="fig|716541.4.peg.4123"/>
<organism evidence="8 9">
    <name type="scientific">Enterobacter cloacae subsp. cloacae (strain ATCC 13047 / DSM 30054 / NBRC 13535 / NCTC 10005 / WDCM 00083 / NCDC 279-56)</name>
    <dbReference type="NCBI Taxonomy" id="716541"/>
    <lineage>
        <taxon>Bacteria</taxon>
        <taxon>Pseudomonadati</taxon>
        <taxon>Pseudomonadota</taxon>
        <taxon>Gammaproteobacteria</taxon>
        <taxon>Enterobacterales</taxon>
        <taxon>Enterobacteriaceae</taxon>
        <taxon>Enterobacter</taxon>
        <taxon>Enterobacter cloacae complex</taxon>
    </lineage>
</organism>
<evidence type="ECO:0000256" key="2">
    <source>
        <dbReference type="ARBA" id="ARBA00022485"/>
    </source>
</evidence>
<dbReference type="SUPFAM" id="SSF53732">
    <property type="entry name" value="Aconitase iron-sulfur domain"/>
    <property type="match status" value="1"/>
</dbReference>
<dbReference type="GO" id="GO:0051539">
    <property type="term" value="F:4 iron, 4 sulfur cluster binding"/>
    <property type="evidence" value="ECO:0007669"/>
    <property type="project" value="UniProtKB-KW"/>
</dbReference>
<dbReference type="GO" id="GO:0043436">
    <property type="term" value="P:oxoacid metabolic process"/>
    <property type="evidence" value="ECO:0007669"/>
    <property type="project" value="UniProtKB-ARBA"/>
</dbReference>
<dbReference type="NCBIfam" id="NF001614">
    <property type="entry name" value="PRK00402.1"/>
    <property type="match status" value="1"/>
</dbReference>
<evidence type="ECO:0000313" key="8">
    <source>
        <dbReference type="EMBL" id="ADF63504.1"/>
    </source>
</evidence>
<dbReference type="OrthoDB" id="9802769at2"/>
<dbReference type="GO" id="GO:0016836">
    <property type="term" value="F:hydro-lyase activity"/>
    <property type="evidence" value="ECO:0007669"/>
    <property type="project" value="InterPro"/>
</dbReference>
<evidence type="ECO:0000313" key="9">
    <source>
        <dbReference type="Proteomes" id="UP000002363"/>
    </source>
</evidence>
<feature type="domain" description="Aconitase/3-isopropylmalate dehydratase large subunit alpha/beta/alpha" evidence="7">
    <location>
        <begin position="35"/>
        <end position="438"/>
    </location>
</feature>
<evidence type="ECO:0000256" key="3">
    <source>
        <dbReference type="ARBA" id="ARBA00022723"/>
    </source>
</evidence>
<dbReference type="PANTHER" id="PTHR43822:SF2">
    <property type="entry name" value="HOMOACONITASE, MITOCHONDRIAL"/>
    <property type="match status" value="1"/>
</dbReference>
<dbReference type="RefSeq" id="WP_013098376.1">
    <property type="nucleotide sequence ID" value="NC_014121.1"/>
</dbReference>
<dbReference type="InterPro" id="IPR036008">
    <property type="entry name" value="Aconitase_4Fe-4S_dom"/>
</dbReference>
<dbReference type="InterPro" id="IPR015931">
    <property type="entry name" value="Acnase/IPM_dHydase_lsu_aba_1/3"/>
</dbReference>
<evidence type="ECO:0000256" key="6">
    <source>
        <dbReference type="ARBA" id="ARBA00023239"/>
    </source>
</evidence>
<dbReference type="HOGENOM" id="CLU_006714_3_4_6"/>
<evidence type="ECO:0000256" key="5">
    <source>
        <dbReference type="ARBA" id="ARBA00023014"/>
    </source>
</evidence>
<keyword evidence="5" id="KW-0411">Iron-sulfur</keyword>